<sequence>MKLKNFVYLKELEAERKAFEDEHGSAMAVRLTPEMAKGLRWELHCYFGVDPGPDLYTLFGMEVLTKEADALSFEP</sequence>
<reference evidence="1 2" key="1">
    <citation type="journal article" date="2016" name="BMC Genomics">
        <title>Combined genomic and structural analyses of a cultured magnetotactic bacterium reveals its niche adaptation to a dynamic environment.</title>
        <authorList>
            <person name="Araujo A.C."/>
            <person name="Morillo V."/>
            <person name="Cypriano J."/>
            <person name="Teixeira L.C."/>
            <person name="Leao P."/>
            <person name="Lyra S."/>
            <person name="Almeida L.G."/>
            <person name="Bazylinski D.A."/>
            <person name="Vasconcellos A.T."/>
            <person name="Abreu F."/>
            <person name="Lins U."/>
        </authorList>
    </citation>
    <scope>NUCLEOTIDE SEQUENCE [LARGE SCALE GENOMIC DNA]</scope>
    <source>
        <strain evidence="1 2">IT-1</strain>
    </source>
</reference>
<dbReference type="Proteomes" id="UP000194003">
    <property type="component" value="Unassembled WGS sequence"/>
</dbReference>
<evidence type="ECO:0000313" key="2">
    <source>
        <dbReference type="Proteomes" id="UP000194003"/>
    </source>
</evidence>
<dbReference type="RefSeq" id="WP_085444610.1">
    <property type="nucleotide sequence ID" value="NZ_LVJN01000020.1"/>
</dbReference>
<comment type="caution">
    <text evidence="1">The sequence shown here is derived from an EMBL/GenBank/DDBJ whole genome shotgun (WGS) entry which is preliminary data.</text>
</comment>
<dbReference type="EMBL" id="LVJN01000020">
    <property type="protein sequence ID" value="OSM02121.1"/>
    <property type="molecule type" value="Genomic_DNA"/>
</dbReference>
<dbReference type="AlphaFoldDB" id="A0A1Y2K249"/>
<keyword evidence="2" id="KW-1185">Reference proteome</keyword>
<organism evidence="1 2">
    <name type="scientific">Magnetofaba australis IT-1</name>
    <dbReference type="NCBI Taxonomy" id="1434232"/>
    <lineage>
        <taxon>Bacteria</taxon>
        <taxon>Pseudomonadati</taxon>
        <taxon>Pseudomonadota</taxon>
        <taxon>Magnetococcia</taxon>
        <taxon>Magnetococcales</taxon>
        <taxon>Magnetococcaceae</taxon>
        <taxon>Magnetofaba</taxon>
    </lineage>
</organism>
<proteinExistence type="predicted"/>
<dbReference type="OrthoDB" id="9806195at2"/>
<evidence type="ECO:0000313" key="1">
    <source>
        <dbReference type="EMBL" id="OSM02121.1"/>
    </source>
</evidence>
<accession>A0A1Y2K249</accession>
<gene>
    <name evidence="1" type="ORF">MAIT1_02213</name>
</gene>
<protein>
    <submittedName>
        <fullName evidence="1">Uncharacterized protein</fullName>
    </submittedName>
</protein>
<name>A0A1Y2K249_9PROT</name>